<dbReference type="InterPro" id="IPR001173">
    <property type="entry name" value="Glyco_trans_2-like"/>
</dbReference>
<evidence type="ECO:0000313" key="6">
    <source>
        <dbReference type="Proteomes" id="UP000315388"/>
    </source>
</evidence>
<evidence type="ECO:0000313" key="5">
    <source>
        <dbReference type="EMBL" id="TPF77191.1"/>
    </source>
</evidence>
<proteinExistence type="inferred from homology"/>
<accession>A0A502BU62</accession>
<dbReference type="GO" id="GO:0016757">
    <property type="term" value="F:glycosyltransferase activity"/>
    <property type="evidence" value="ECO:0007669"/>
    <property type="project" value="UniProtKB-KW"/>
</dbReference>
<reference evidence="5 6" key="1">
    <citation type="journal article" date="2003" name="Int. J. Syst. Evol. Microbiol.">
        <title>Towards a standardized format for the description of a novel species (of an established genus): Ochrobactrum gallinifaecis sp. nov.</title>
        <authorList>
            <person name="Kampfer P."/>
            <person name="Buczolits S."/>
            <person name="Albrecht A."/>
            <person name="Busse H.J."/>
            <person name="Stackebrandt E."/>
        </authorList>
    </citation>
    <scope>NUCLEOTIDE SEQUENCE [LARGE SCALE GENOMIC DNA]</scope>
    <source>
        <strain evidence="5 6">ISO 196</strain>
    </source>
</reference>
<dbReference type="PANTHER" id="PTHR43179">
    <property type="entry name" value="RHAMNOSYLTRANSFERASE WBBL"/>
    <property type="match status" value="1"/>
</dbReference>
<organism evidence="5 6">
    <name type="scientific">Brucella gallinifaecis</name>
    <dbReference type="NCBI Taxonomy" id="215590"/>
    <lineage>
        <taxon>Bacteria</taxon>
        <taxon>Pseudomonadati</taxon>
        <taxon>Pseudomonadota</taxon>
        <taxon>Alphaproteobacteria</taxon>
        <taxon>Hyphomicrobiales</taxon>
        <taxon>Brucellaceae</taxon>
        <taxon>Brucella/Ochrobactrum group</taxon>
        <taxon>Brucella</taxon>
    </lineage>
</organism>
<evidence type="ECO:0000256" key="3">
    <source>
        <dbReference type="ARBA" id="ARBA00022679"/>
    </source>
</evidence>
<dbReference type="InterPro" id="IPR029044">
    <property type="entry name" value="Nucleotide-diphossugar_trans"/>
</dbReference>
<keyword evidence="6" id="KW-1185">Reference proteome</keyword>
<dbReference type="SUPFAM" id="SSF53448">
    <property type="entry name" value="Nucleotide-diphospho-sugar transferases"/>
    <property type="match status" value="1"/>
</dbReference>
<dbReference type="PANTHER" id="PTHR43179:SF12">
    <property type="entry name" value="GALACTOFURANOSYLTRANSFERASE GLFT2"/>
    <property type="match status" value="1"/>
</dbReference>
<name>A0A502BU62_9HYPH</name>
<sequence length="287" mass="33139">MAVLTCNRPDDINRLLNVSKQLKPELESIHLVDAGQSGKPDYNGSDLIYHKSEINLGGAGGFSFAILSALASGADWVWIMDDDACPIDMDCLRLLLVGAEKHNLDVVSPLIVSPQDIHSTAFPFKINGRLTIDRKAVQEREFIPNLAHFFNGALVRRDVFFRIGLPDIRLFIRGDEVDFLLRLRREGVRFGTLTTALVSHPPVWGEIASIIEDRLQLLIPETSFKKYYFFRNRGYLARRHRRPLSFFADIILYPYYFLIKNKLDWHGLNEWWHAFYDGLRYRFGRKL</sequence>
<evidence type="ECO:0000256" key="2">
    <source>
        <dbReference type="ARBA" id="ARBA00022676"/>
    </source>
</evidence>
<dbReference type="AlphaFoldDB" id="A0A502BU62"/>
<evidence type="ECO:0000256" key="1">
    <source>
        <dbReference type="ARBA" id="ARBA00006739"/>
    </source>
</evidence>
<protein>
    <submittedName>
        <fullName evidence="5">Glycosyltransferase</fullName>
    </submittedName>
</protein>
<evidence type="ECO:0000259" key="4">
    <source>
        <dbReference type="Pfam" id="PF00535"/>
    </source>
</evidence>
<keyword evidence="3 5" id="KW-0808">Transferase</keyword>
<gene>
    <name evidence="5" type="ORF">FHY56_00660</name>
</gene>
<dbReference type="Pfam" id="PF00535">
    <property type="entry name" value="Glycos_transf_2"/>
    <property type="match status" value="1"/>
</dbReference>
<feature type="domain" description="Glycosyltransferase 2-like" evidence="4">
    <location>
        <begin position="4"/>
        <end position="160"/>
    </location>
</feature>
<dbReference type="Gene3D" id="3.90.550.10">
    <property type="entry name" value="Spore Coat Polysaccharide Biosynthesis Protein SpsA, Chain A"/>
    <property type="match status" value="1"/>
</dbReference>
<dbReference type="EMBL" id="VEWJ01000001">
    <property type="protein sequence ID" value="TPF77191.1"/>
    <property type="molecule type" value="Genomic_DNA"/>
</dbReference>
<keyword evidence="2" id="KW-0328">Glycosyltransferase</keyword>
<dbReference type="OrthoDB" id="114108at2"/>
<dbReference type="Proteomes" id="UP000315388">
    <property type="component" value="Unassembled WGS sequence"/>
</dbReference>
<comment type="similarity">
    <text evidence="1">Belongs to the glycosyltransferase 2 family.</text>
</comment>
<comment type="caution">
    <text evidence="5">The sequence shown here is derived from an EMBL/GenBank/DDBJ whole genome shotgun (WGS) entry which is preliminary data.</text>
</comment>